<name>A0A1Z3HN81_9CYAN</name>
<dbReference type="STRING" id="1641165.XM38_14175"/>
<dbReference type="Proteomes" id="UP000191901">
    <property type="component" value="Chromosome"/>
</dbReference>
<protein>
    <recommendedName>
        <fullName evidence="1">DUF5615 domain-containing protein</fullName>
    </recommendedName>
</protein>
<dbReference type="EMBL" id="CP021983">
    <property type="protein sequence ID" value="ASC71751.1"/>
    <property type="molecule type" value="Genomic_DNA"/>
</dbReference>
<gene>
    <name evidence="2" type="ORF">XM38_027050</name>
</gene>
<reference evidence="2 3" key="1">
    <citation type="journal article" date="2016" name="Biochim. Biophys. Acta">
        <title>Characterization of red-shifted phycobilisomes isolated from the chlorophyll f-containing cyanobacterium Halomicronema hongdechloris.</title>
        <authorList>
            <person name="Li Y."/>
            <person name="Lin Y."/>
            <person name="Garvey C.J."/>
            <person name="Birch D."/>
            <person name="Corkery R.W."/>
            <person name="Loughlin P.C."/>
            <person name="Scheer H."/>
            <person name="Willows R.D."/>
            <person name="Chen M."/>
        </authorList>
    </citation>
    <scope>NUCLEOTIDE SEQUENCE [LARGE SCALE GENOMIC DNA]</scope>
    <source>
        <strain evidence="2 3">C2206</strain>
    </source>
</reference>
<feature type="domain" description="DUF5615" evidence="1">
    <location>
        <begin position="1"/>
        <end position="108"/>
    </location>
</feature>
<proteinExistence type="predicted"/>
<keyword evidence="3" id="KW-1185">Reference proteome</keyword>
<dbReference type="AlphaFoldDB" id="A0A1Z3HN81"/>
<dbReference type="OrthoDB" id="9806751at2"/>
<evidence type="ECO:0000259" key="1">
    <source>
        <dbReference type="Pfam" id="PF18480"/>
    </source>
</evidence>
<dbReference type="KEGG" id="hhg:XM38_027050"/>
<dbReference type="Pfam" id="PF18480">
    <property type="entry name" value="DUF5615"/>
    <property type="match status" value="1"/>
</dbReference>
<sequence length="122" mass="13725">MRFLANENFPGDAVEALRKQGHDVRWIRTDAPGSSDSEVLSMAQAEDRILLTFDRDFGELAFRLGLPATTGIVLFRFRMTSAQQVASVVTQAISLRTDWIGHFSVVEIDRVRMRALPTDKQS</sequence>
<evidence type="ECO:0000313" key="2">
    <source>
        <dbReference type="EMBL" id="ASC71751.1"/>
    </source>
</evidence>
<dbReference type="RefSeq" id="WP_080810360.1">
    <property type="nucleotide sequence ID" value="NZ_CP021983.2"/>
</dbReference>
<accession>A0A1Z3HN81</accession>
<evidence type="ECO:0000313" key="3">
    <source>
        <dbReference type="Proteomes" id="UP000191901"/>
    </source>
</evidence>
<organism evidence="2 3">
    <name type="scientific">Halomicronema hongdechloris C2206</name>
    <dbReference type="NCBI Taxonomy" id="1641165"/>
    <lineage>
        <taxon>Bacteria</taxon>
        <taxon>Bacillati</taxon>
        <taxon>Cyanobacteriota</taxon>
        <taxon>Cyanophyceae</taxon>
        <taxon>Nodosilineales</taxon>
        <taxon>Nodosilineaceae</taxon>
        <taxon>Halomicronema</taxon>
    </lineage>
</organism>
<dbReference type="InterPro" id="IPR041049">
    <property type="entry name" value="DUF5615"/>
</dbReference>